<accession>A0A839T4G6</accession>
<organism evidence="2 3">
    <name type="scientific">Azomonas macrocytogenes</name>
    <name type="common">Azotobacter macrocytogenes</name>
    <dbReference type="NCBI Taxonomy" id="69962"/>
    <lineage>
        <taxon>Bacteria</taxon>
        <taxon>Pseudomonadati</taxon>
        <taxon>Pseudomonadota</taxon>
        <taxon>Gammaproteobacteria</taxon>
        <taxon>Pseudomonadales</taxon>
        <taxon>Pseudomonadaceae</taxon>
        <taxon>Azomonas</taxon>
    </lineage>
</organism>
<dbReference type="RefSeq" id="WP_183166330.1">
    <property type="nucleotide sequence ID" value="NZ_JACHXI010000007.1"/>
</dbReference>
<evidence type="ECO:0000313" key="3">
    <source>
        <dbReference type="Proteomes" id="UP000549250"/>
    </source>
</evidence>
<sequence length="70" mass="7745">MIRALSLAVIALALVYFTGCFVEEKMDPMFWSQDTRLIGLLFGIPLALMAMSLSNLRDDHQGHAKGNPHA</sequence>
<proteinExistence type="predicted"/>
<keyword evidence="1" id="KW-0472">Membrane</keyword>
<feature type="transmembrane region" description="Helical" evidence="1">
    <location>
        <begin position="36"/>
        <end position="56"/>
    </location>
</feature>
<reference evidence="2 3" key="1">
    <citation type="submission" date="2020-08" db="EMBL/GenBank/DDBJ databases">
        <title>Genomic Encyclopedia of Type Strains, Phase III (KMG-III): the genomes of soil and plant-associated and newly described type strains.</title>
        <authorList>
            <person name="Whitman W."/>
        </authorList>
    </citation>
    <scope>NUCLEOTIDE SEQUENCE [LARGE SCALE GENOMIC DNA]</scope>
    <source>
        <strain evidence="2 3">CECT 4462</strain>
    </source>
</reference>
<name>A0A839T4G6_AZOMA</name>
<evidence type="ECO:0000256" key="1">
    <source>
        <dbReference type="SAM" id="Phobius"/>
    </source>
</evidence>
<comment type="caution">
    <text evidence="2">The sequence shown here is derived from an EMBL/GenBank/DDBJ whole genome shotgun (WGS) entry which is preliminary data.</text>
</comment>
<protein>
    <submittedName>
        <fullName evidence="2">Peptidoglycan/LPS O-acetylase OafA/YrhL</fullName>
    </submittedName>
</protein>
<keyword evidence="1" id="KW-1133">Transmembrane helix</keyword>
<keyword evidence="3" id="KW-1185">Reference proteome</keyword>
<dbReference type="Proteomes" id="UP000549250">
    <property type="component" value="Unassembled WGS sequence"/>
</dbReference>
<evidence type="ECO:0000313" key="2">
    <source>
        <dbReference type="EMBL" id="MBB3103386.1"/>
    </source>
</evidence>
<gene>
    <name evidence="2" type="ORF">FHR87_001782</name>
</gene>
<keyword evidence="1" id="KW-0812">Transmembrane</keyword>
<dbReference type="AlphaFoldDB" id="A0A839T4G6"/>
<dbReference type="EMBL" id="JACHXI010000007">
    <property type="protein sequence ID" value="MBB3103386.1"/>
    <property type="molecule type" value="Genomic_DNA"/>
</dbReference>